<dbReference type="AlphaFoldDB" id="A0A6G1DS48"/>
<evidence type="ECO:0000259" key="2">
    <source>
        <dbReference type="PROSITE" id="PS50181"/>
    </source>
</evidence>
<evidence type="ECO:0000256" key="1">
    <source>
        <dbReference type="SAM" id="MobiDB-lite"/>
    </source>
</evidence>
<feature type="region of interest" description="Disordered" evidence="1">
    <location>
        <begin position="80"/>
        <end position="101"/>
    </location>
</feature>
<dbReference type="Proteomes" id="UP000479710">
    <property type="component" value="Unassembled WGS sequence"/>
</dbReference>
<dbReference type="Gene3D" id="3.80.10.10">
    <property type="entry name" value="Ribonuclease Inhibitor"/>
    <property type="match status" value="1"/>
</dbReference>
<dbReference type="InterPro" id="IPR032675">
    <property type="entry name" value="LRR_dom_sf"/>
</dbReference>
<sequence length="271" mass="30030">METSASKSRPLWKVVESRESVARLGNPAKCSGAAGRTQQLSQSCAPFCSAASAETVRFREPLGWGLLRTLEALHPARAHAVTGMSPSHRHRKRRTAEAAPGKEADALISLPPDVLDGILTRLDLRDAVRTSALSRGGSPSCSSTSPSPSRRARRWPLFRCSGRLRSFSVYVDKLTARLAQDWILILSRRGVESLVLSSLTNNRFALHSSVFSFDRLTFLDLFACDIQPLPPSFAGFPHLKNLILDHVWFGCKRARSTNWRRSSKIPHCLRC</sequence>
<dbReference type="SUPFAM" id="SSF81383">
    <property type="entry name" value="F-box domain"/>
    <property type="match status" value="1"/>
</dbReference>
<reference evidence="3 4" key="1">
    <citation type="submission" date="2019-11" db="EMBL/GenBank/DDBJ databases">
        <title>Whole genome sequence of Oryza granulata.</title>
        <authorList>
            <person name="Li W."/>
        </authorList>
    </citation>
    <scope>NUCLEOTIDE SEQUENCE [LARGE SCALE GENOMIC DNA]</scope>
    <source>
        <strain evidence="4">cv. Menghai</strain>
        <tissue evidence="3">Leaf</tissue>
    </source>
</reference>
<feature type="compositionally biased region" description="Low complexity" evidence="1">
    <location>
        <begin position="132"/>
        <end position="149"/>
    </location>
</feature>
<evidence type="ECO:0000313" key="3">
    <source>
        <dbReference type="EMBL" id="KAF0915246.1"/>
    </source>
</evidence>
<proteinExistence type="predicted"/>
<dbReference type="Pfam" id="PF24758">
    <property type="entry name" value="LRR_At5g56370"/>
    <property type="match status" value="1"/>
</dbReference>
<name>A0A6G1DS48_9ORYZ</name>
<dbReference type="PANTHER" id="PTHR31639">
    <property type="entry name" value="F-BOX PROTEIN-LIKE"/>
    <property type="match status" value="1"/>
</dbReference>
<dbReference type="OrthoDB" id="1722980at2759"/>
<protein>
    <recommendedName>
        <fullName evidence="2">F-box domain-containing protein</fullName>
    </recommendedName>
</protein>
<dbReference type="PROSITE" id="PS50181">
    <property type="entry name" value="FBOX"/>
    <property type="match status" value="1"/>
</dbReference>
<organism evidence="3 4">
    <name type="scientific">Oryza meyeriana var. granulata</name>
    <dbReference type="NCBI Taxonomy" id="110450"/>
    <lineage>
        <taxon>Eukaryota</taxon>
        <taxon>Viridiplantae</taxon>
        <taxon>Streptophyta</taxon>
        <taxon>Embryophyta</taxon>
        <taxon>Tracheophyta</taxon>
        <taxon>Spermatophyta</taxon>
        <taxon>Magnoliopsida</taxon>
        <taxon>Liliopsida</taxon>
        <taxon>Poales</taxon>
        <taxon>Poaceae</taxon>
        <taxon>BOP clade</taxon>
        <taxon>Oryzoideae</taxon>
        <taxon>Oryzeae</taxon>
        <taxon>Oryzinae</taxon>
        <taxon>Oryza</taxon>
        <taxon>Oryza meyeriana</taxon>
    </lineage>
</organism>
<dbReference type="SUPFAM" id="SSF52047">
    <property type="entry name" value="RNI-like"/>
    <property type="match status" value="1"/>
</dbReference>
<dbReference type="InterPro" id="IPR001810">
    <property type="entry name" value="F-box_dom"/>
</dbReference>
<dbReference type="InterPro" id="IPR055411">
    <property type="entry name" value="LRR_FXL15/At3g58940/PEG3-like"/>
</dbReference>
<comment type="caution">
    <text evidence="3">The sequence shown here is derived from an EMBL/GenBank/DDBJ whole genome shotgun (WGS) entry which is preliminary data.</text>
</comment>
<dbReference type="PANTHER" id="PTHR31639:SF316">
    <property type="entry name" value="OS08G0460800 PROTEIN"/>
    <property type="match status" value="1"/>
</dbReference>
<accession>A0A6G1DS48</accession>
<feature type="region of interest" description="Disordered" evidence="1">
    <location>
        <begin position="132"/>
        <end position="152"/>
    </location>
</feature>
<gene>
    <name evidence="3" type="ORF">E2562_034610</name>
</gene>
<dbReference type="EMBL" id="SPHZ02000006">
    <property type="protein sequence ID" value="KAF0915246.1"/>
    <property type="molecule type" value="Genomic_DNA"/>
</dbReference>
<feature type="domain" description="F-box" evidence="2">
    <location>
        <begin position="104"/>
        <end position="135"/>
    </location>
</feature>
<dbReference type="InterPro" id="IPR036047">
    <property type="entry name" value="F-box-like_dom_sf"/>
</dbReference>
<evidence type="ECO:0000313" key="4">
    <source>
        <dbReference type="Proteomes" id="UP000479710"/>
    </source>
</evidence>
<keyword evidence="4" id="KW-1185">Reference proteome</keyword>